<gene>
    <name evidence="2" type="ORF">TRAPUB_3681</name>
</gene>
<protein>
    <submittedName>
        <fullName evidence="2">Uncharacterized protein</fullName>
    </submittedName>
</protein>
<feature type="region of interest" description="Disordered" evidence="1">
    <location>
        <begin position="92"/>
        <end position="111"/>
    </location>
</feature>
<name>A0A1M2VD93_TRAPU</name>
<accession>A0A1M2VD93</accession>
<keyword evidence="3" id="KW-1185">Reference proteome</keyword>
<dbReference type="AlphaFoldDB" id="A0A1M2VD93"/>
<dbReference type="EMBL" id="MNAD01001454">
    <property type="protein sequence ID" value="OJT05503.1"/>
    <property type="molecule type" value="Genomic_DNA"/>
</dbReference>
<sequence>MDALDVKSWEDCSPTGCILVGKSWNGRRDIQVIFDSPEASQDFERRWVLTVMRLYASHAESEEIVKESLILNENTGEMLTMSEAMMLIESGCSQAGDRDGMQAEQAENTEM</sequence>
<comment type="caution">
    <text evidence="2">The sequence shown here is derived from an EMBL/GenBank/DDBJ whole genome shotgun (WGS) entry which is preliminary data.</text>
</comment>
<dbReference type="Proteomes" id="UP000184267">
    <property type="component" value="Unassembled WGS sequence"/>
</dbReference>
<evidence type="ECO:0000256" key="1">
    <source>
        <dbReference type="SAM" id="MobiDB-lite"/>
    </source>
</evidence>
<reference evidence="2 3" key="1">
    <citation type="submission" date="2016-10" db="EMBL/GenBank/DDBJ databases">
        <title>Genome sequence of the basidiomycete white-rot fungus Trametes pubescens.</title>
        <authorList>
            <person name="Makela M.R."/>
            <person name="Granchi Z."/>
            <person name="Peng M."/>
            <person name="De Vries R.P."/>
            <person name="Grigoriev I."/>
            <person name="Riley R."/>
            <person name="Hilden K."/>
        </authorList>
    </citation>
    <scope>NUCLEOTIDE SEQUENCE [LARGE SCALE GENOMIC DNA]</scope>
    <source>
        <strain evidence="2 3">FBCC735</strain>
    </source>
</reference>
<organism evidence="2 3">
    <name type="scientific">Trametes pubescens</name>
    <name type="common">White-rot fungus</name>
    <dbReference type="NCBI Taxonomy" id="154538"/>
    <lineage>
        <taxon>Eukaryota</taxon>
        <taxon>Fungi</taxon>
        <taxon>Dikarya</taxon>
        <taxon>Basidiomycota</taxon>
        <taxon>Agaricomycotina</taxon>
        <taxon>Agaricomycetes</taxon>
        <taxon>Polyporales</taxon>
        <taxon>Polyporaceae</taxon>
        <taxon>Trametes</taxon>
    </lineage>
</organism>
<evidence type="ECO:0000313" key="2">
    <source>
        <dbReference type="EMBL" id="OJT05503.1"/>
    </source>
</evidence>
<evidence type="ECO:0000313" key="3">
    <source>
        <dbReference type="Proteomes" id="UP000184267"/>
    </source>
</evidence>
<proteinExistence type="predicted"/>